<evidence type="ECO:0000256" key="11">
    <source>
        <dbReference type="ARBA" id="ARBA00023136"/>
    </source>
</evidence>
<dbReference type="InterPro" id="IPR036426">
    <property type="entry name" value="Bulb-type_lectin_dom_sf"/>
</dbReference>
<dbReference type="GO" id="GO:0005886">
    <property type="term" value="C:plasma membrane"/>
    <property type="evidence" value="ECO:0007669"/>
    <property type="project" value="UniProtKB-SubCell"/>
</dbReference>
<dbReference type="PROSITE" id="PS50927">
    <property type="entry name" value="BULB_LECTIN"/>
    <property type="match status" value="1"/>
</dbReference>
<comment type="subcellular location">
    <subcellularLocation>
        <location evidence="1">Cell membrane</location>
        <topology evidence="1">Single-pass type I membrane protein</topology>
    </subcellularLocation>
</comment>
<evidence type="ECO:0000256" key="14">
    <source>
        <dbReference type="ARBA" id="ARBA00047899"/>
    </source>
</evidence>
<feature type="region of interest" description="Disordered" evidence="17">
    <location>
        <begin position="820"/>
        <end position="844"/>
    </location>
</feature>
<dbReference type="Pfam" id="PF01453">
    <property type="entry name" value="B_lectin"/>
    <property type="match status" value="1"/>
</dbReference>
<keyword evidence="2" id="KW-1003">Cell membrane</keyword>
<dbReference type="PROSITE" id="PS50011">
    <property type="entry name" value="PROTEIN_KINASE_DOM"/>
    <property type="match status" value="1"/>
</dbReference>
<dbReference type="FunFam" id="1.10.510.10:FF:000060">
    <property type="entry name" value="G-type lectin S-receptor-like serine/threonine-protein kinase"/>
    <property type="match status" value="1"/>
</dbReference>
<evidence type="ECO:0000259" key="19">
    <source>
        <dbReference type="PROSITE" id="PS50011"/>
    </source>
</evidence>
<dbReference type="InterPro" id="IPR000719">
    <property type="entry name" value="Prot_kinase_dom"/>
</dbReference>
<keyword evidence="10 18" id="KW-1133">Transmembrane helix</keyword>
<evidence type="ECO:0000256" key="9">
    <source>
        <dbReference type="ARBA" id="ARBA00022840"/>
    </source>
</evidence>
<feature type="transmembrane region" description="Helical" evidence="18">
    <location>
        <begin position="455"/>
        <end position="477"/>
    </location>
</feature>
<evidence type="ECO:0000256" key="2">
    <source>
        <dbReference type="ARBA" id="ARBA00022475"/>
    </source>
</evidence>
<keyword evidence="23" id="KW-1185">Reference proteome</keyword>
<keyword evidence="7 16" id="KW-0547">Nucleotide-binding</keyword>
<keyword evidence="6" id="KW-0732">Signal</keyword>
<evidence type="ECO:0000256" key="5">
    <source>
        <dbReference type="ARBA" id="ARBA00022692"/>
    </source>
</evidence>
<dbReference type="Pfam" id="PF11883">
    <property type="entry name" value="DUF3403"/>
    <property type="match status" value="1"/>
</dbReference>
<proteinExistence type="inferred from homology"/>
<keyword evidence="3 16" id="KW-0723">Serine/threonine-protein kinase</keyword>
<dbReference type="AlphaFoldDB" id="A0A7J9FIP7"/>
<reference evidence="22 23" key="1">
    <citation type="journal article" date="2019" name="Genome Biol. Evol.">
        <title>Insights into the evolution of the New World diploid cottons (Gossypium, subgenus Houzingenia) based on genome sequencing.</title>
        <authorList>
            <person name="Grover C.E."/>
            <person name="Arick M.A. 2nd"/>
            <person name="Thrash A."/>
            <person name="Conover J.L."/>
            <person name="Sanders W.S."/>
            <person name="Peterson D.G."/>
            <person name="Frelichowski J.E."/>
            <person name="Scheffler J.A."/>
            <person name="Scheffler B.E."/>
            <person name="Wendel J.F."/>
        </authorList>
    </citation>
    <scope>NUCLEOTIDE SEQUENCE [LARGE SCALE GENOMIC DNA]</scope>
    <source>
        <strain evidence="22">8</strain>
        <tissue evidence="22">Leaf</tissue>
    </source>
</reference>
<dbReference type="PROSITE" id="PS00108">
    <property type="entry name" value="PROTEIN_KINASE_ST"/>
    <property type="match status" value="1"/>
</dbReference>
<keyword evidence="12" id="KW-1015">Disulfide bond</keyword>
<name>A0A7J9FIP7_9ROSI</name>
<dbReference type="Gene3D" id="3.30.200.20">
    <property type="entry name" value="Phosphorylase Kinase, domain 1"/>
    <property type="match status" value="1"/>
</dbReference>
<keyword evidence="11 18" id="KW-0472">Membrane</keyword>
<dbReference type="SUPFAM" id="SSF56112">
    <property type="entry name" value="Protein kinase-like (PK-like)"/>
    <property type="match status" value="1"/>
</dbReference>
<evidence type="ECO:0000259" key="20">
    <source>
        <dbReference type="PROSITE" id="PS50927"/>
    </source>
</evidence>
<dbReference type="CDD" id="cd14066">
    <property type="entry name" value="STKc_IRAK"/>
    <property type="match status" value="1"/>
</dbReference>
<sequence>MADSNIVKKNMATMRKFPFISLLVFSCFYLQVYNGRVSATDTLFQGQNMTALGQLTSYGNAFELGFFSLGSTDLYLVIRMKNVATKDIVWVANRDLPFTGSSMILTINDGGCLVIVNGRATYRVSDDLSSSQNVSATLLDSGNLVLRDGNMDILWQSFDYPSNTFLPGMKFGYNNKTGKVWSLTSWLDQADPNKGNFELKMDPKKSNGVFLMRGTEILWMSGPWNGYGFAFMPEMLSPYIFNYFNYSMYSDENETYFSYSLYNSSVITRFIIDVTGHMRELLWFEESQQWMSIWSEPRQFCEVLNSCGPFSSCSEDTTSCRCLRGFYPSGKQQGQDGGCMRRVALTCGNGDKRDMFFRMNHVRYPVSSTQQINSSYNFPSGPQVSNSDAKACGEACLSNCTCSAYAYNTSGLCLRWYGDILGLEQLPEKDPNGRAIFIKLAASEFDNGRVLGANWYLWIIAIPIVLLVFLPASYIVIRWKKSFKNKGDREDPSQDILLFDMAMSITTSSSNFLGSENPRKRKRKDAPFPLFSFDSISLATDNFSSENKLGEGGFGPVFKGKLLNGQEIAVKRLSKRSGQGLEELKNETMLIAKLQHRNLVRLLGCCLEQGEKILIYEFMPNKSLDSFLFGSYNEGLLDWGTRVRIIEGIAQGLLYLHQYSRLRIIHRDLKASNILLDSEMNPKISDFGLARMFGGDKLQANTNRIVGTYGYMSPEYAMEGLFSIKSDVFSFGVLLLEIVSGKKSTGFYHSSSLNLIGHAWELWKGDRVVELMDPKLEDQVSYPMLYGYINVALLCVQEMAADRPTMSEVVSMLSNEHTVLNSPKKPAFSTARSTTNSSNQPEKFSVNDVTVSLMDPR</sequence>
<dbReference type="CDD" id="cd00028">
    <property type="entry name" value="B_lectin"/>
    <property type="match status" value="1"/>
</dbReference>
<keyword evidence="4 16" id="KW-0808">Transferase</keyword>
<dbReference type="Pfam" id="PF07714">
    <property type="entry name" value="PK_Tyr_Ser-Thr"/>
    <property type="match status" value="1"/>
</dbReference>
<evidence type="ECO:0000256" key="3">
    <source>
        <dbReference type="ARBA" id="ARBA00022527"/>
    </source>
</evidence>
<dbReference type="FunFam" id="3.30.200.20:FF:000951">
    <property type="entry name" value="Uncharacterized protein"/>
    <property type="match status" value="1"/>
</dbReference>
<dbReference type="InterPro" id="IPR021820">
    <property type="entry name" value="S-locus_recpt_kinase_C"/>
</dbReference>
<evidence type="ECO:0000256" key="1">
    <source>
        <dbReference type="ARBA" id="ARBA00004251"/>
    </source>
</evidence>
<dbReference type="Pfam" id="PF08276">
    <property type="entry name" value="PAN_2"/>
    <property type="match status" value="1"/>
</dbReference>
<feature type="domain" description="Bulb-type lectin" evidence="20">
    <location>
        <begin position="40"/>
        <end position="159"/>
    </location>
</feature>
<dbReference type="SMART" id="SM00108">
    <property type="entry name" value="B_lectin"/>
    <property type="match status" value="1"/>
</dbReference>
<evidence type="ECO:0000256" key="7">
    <source>
        <dbReference type="ARBA" id="ARBA00022741"/>
    </source>
</evidence>
<evidence type="ECO:0000256" key="16">
    <source>
        <dbReference type="PIRNR" id="PIRNR000641"/>
    </source>
</evidence>
<keyword evidence="5 18" id="KW-0812">Transmembrane</keyword>
<evidence type="ECO:0000259" key="21">
    <source>
        <dbReference type="PROSITE" id="PS50948"/>
    </source>
</evidence>
<dbReference type="InterPro" id="IPR001480">
    <property type="entry name" value="Bulb-type_lectin_dom"/>
</dbReference>
<evidence type="ECO:0000256" key="15">
    <source>
        <dbReference type="ARBA" id="ARBA00048679"/>
    </source>
</evidence>
<feature type="compositionally biased region" description="Polar residues" evidence="17">
    <location>
        <begin position="830"/>
        <end position="844"/>
    </location>
</feature>
<protein>
    <recommendedName>
        <fullName evidence="16">Receptor-like serine/threonine-protein kinase</fullName>
        <ecNumber evidence="16">2.7.11.1</ecNumber>
    </recommendedName>
</protein>
<dbReference type="InterPro" id="IPR024171">
    <property type="entry name" value="SRK-like_kinase"/>
</dbReference>
<dbReference type="CDD" id="cd01098">
    <property type="entry name" value="PAN_AP_plant"/>
    <property type="match status" value="1"/>
</dbReference>
<dbReference type="Pfam" id="PF00954">
    <property type="entry name" value="S_locus_glycop"/>
    <property type="match status" value="1"/>
</dbReference>
<evidence type="ECO:0000256" key="18">
    <source>
        <dbReference type="SAM" id="Phobius"/>
    </source>
</evidence>
<dbReference type="Proteomes" id="UP000593568">
    <property type="component" value="Unassembled WGS sequence"/>
</dbReference>
<evidence type="ECO:0000256" key="10">
    <source>
        <dbReference type="ARBA" id="ARBA00022989"/>
    </source>
</evidence>
<dbReference type="PANTHER" id="PTHR27002">
    <property type="entry name" value="RECEPTOR-LIKE SERINE/THREONINE-PROTEIN KINASE SD1-8"/>
    <property type="match status" value="1"/>
</dbReference>
<dbReference type="SMART" id="SM00220">
    <property type="entry name" value="S_TKc"/>
    <property type="match status" value="1"/>
</dbReference>
<dbReference type="InterPro" id="IPR003609">
    <property type="entry name" value="Pan_app"/>
</dbReference>
<dbReference type="PANTHER" id="PTHR27002:SF925">
    <property type="entry name" value="RECEPTOR-LIKE SERINE_THREONINE-PROTEIN KINASE"/>
    <property type="match status" value="1"/>
</dbReference>
<evidence type="ECO:0000256" key="4">
    <source>
        <dbReference type="ARBA" id="ARBA00022679"/>
    </source>
</evidence>
<dbReference type="InterPro" id="IPR008271">
    <property type="entry name" value="Ser/Thr_kinase_AS"/>
</dbReference>
<gene>
    <name evidence="22" type="ORF">Gotri_026399</name>
</gene>
<dbReference type="PIRSF" id="PIRSF000641">
    <property type="entry name" value="SRK"/>
    <property type="match status" value="1"/>
</dbReference>
<evidence type="ECO:0000256" key="12">
    <source>
        <dbReference type="ARBA" id="ARBA00023157"/>
    </source>
</evidence>
<dbReference type="GO" id="GO:0005524">
    <property type="term" value="F:ATP binding"/>
    <property type="evidence" value="ECO:0007669"/>
    <property type="project" value="UniProtKB-KW"/>
</dbReference>
<comment type="similarity">
    <text evidence="16">Belongs to the protein kinase superfamily. Ser/Thr protein kinase family.</text>
</comment>
<comment type="catalytic activity">
    <reaction evidence="14 16">
        <text>L-threonyl-[protein] + ATP = O-phospho-L-threonyl-[protein] + ADP + H(+)</text>
        <dbReference type="Rhea" id="RHEA:46608"/>
        <dbReference type="Rhea" id="RHEA-COMP:11060"/>
        <dbReference type="Rhea" id="RHEA-COMP:11605"/>
        <dbReference type="ChEBI" id="CHEBI:15378"/>
        <dbReference type="ChEBI" id="CHEBI:30013"/>
        <dbReference type="ChEBI" id="CHEBI:30616"/>
        <dbReference type="ChEBI" id="CHEBI:61977"/>
        <dbReference type="ChEBI" id="CHEBI:456216"/>
        <dbReference type="EC" id="2.7.11.1"/>
    </reaction>
</comment>
<dbReference type="Gene3D" id="1.10.510.10">
    <property type="entry name" value="Transferase(Phosphotransferase) domain 1"/>
    <property type="match status" value="1"/>
</dbReference>
<dbReference type="SUPFAM" id="SSF51110">
    <property type="entry name" value="alpha-D-mannose-specific plant lectins"/>
    <property type="match status" value="1"/>
</dbReference>
<evidence type="ECO:0000256" key="8">
    <source>
        <dbReference type="ARBA" id="ARBA00022777"/>
    </source>
</evidence>
<evidence type="ECO:0000313" key="22">
    <source>
        <dbReference type="EMBL" id="MBA0784445.1"/>
    </source>
</evidence>
<dbReference type="GO" id="GO:0048544">
    <property type="term" value="P:recognition of pollen"/>
    <property type="evidence" value="ECO:0007669"/>
    <property type="project" value="InterPro"/>
</dbReference>
<comment type="catalytic activity">
    <reaction evidence="15 16">
        <text>L-seryl-[protein] + ATP = O-phospho-L-seryl-[protein] + ADP + H(+)</text>
        <dbReference type="Rhea" id="RHEA:17989"/>
        <dbReference type="Rhea" id="RHEA-COMP:9863"/>
        <dbReference type="Rhea" id="RHEA-COMP:11604"/>
        <dbReference type="ChEBI" id="CHEBI:15378"/>
        <dbReference type="ChEBI" id="CHEBI:29999"/>
        <dbReference type="ChEBI" id="CHEBI:30616"/>
        <dbReference type="ChEBI" id="CHEBI:83421"/>
        <dbReference type="ChEBI" id="CHEBI:456216"/>
        <dbReference type="EC" id="2.7.11.1"/>
    </reaction>
</comment>
<organism evidence="22 23">
    <name type="scientific">Gossypium trilobum</name>
    <dbReference type="NCBI Taxonomy" id="34281"/>
    <lineage>
        <taxon>Eukaryota</taxon>
        <taxon>Viridiplantae</taxon>
        <taxon>Streptophyta</taxon>
        <taxon>Embryophyta</taxon>
        <taxon>Tracheophyta</taxon>
        <taxon>Spermatophyta</taxon>
        <taxon>Magnoliopsida</taxon>
        <taxon>eudicotyledons</taxon>
        <taxon>Gunneridae</taxon>
        <taxon>Pentapetalae</taxon>
        <taxon>rosids</taxon>
        <taxon>malvids</taxon>
        <taxon>Malvales</taxon>
        <taxon>Malvaceae</taxon>
        <taxon>Malvoideae</taxon>
        <taxon>Gossypium</taxon>
    </lineage>
</organism>
<evidence type="ECO:0000256" key="6">
    <source>
        <dbReference type="ARBA" id="ARBA00022729"/>
    </source>
</evidence>
<evidence type="ECO:0000256" key="17">
    <source>
        <dbReference type="SAM" id="MobiDB-lite"/>
    </source>
</evidence>
<dbReference type="GO" id="GO:0004674">
    <property type="term" value="F:protein serine/threonine kinase activity"/>
    <property type="evidence" value="ECO:0007669"/>
    <property type="project" value="UniProtKB-KW"/>
</dbReference>
<feature type="domain" description="Protein kinase" evidence="19">
    <location>
        <begin position="543"/>
        <end position="820"/>
    </location>
</feature>
<dbReference type="Gene3D" id="2.90.10.10">
    <property type="entry name" value="Bulb-type lectin domain"/>
    <property type="match status" value="1"/>
</dbReference>
<dbReference type="EMBL" id="JABEZW010000094">
    <property type="protein sequence ID" value="MBA0784445.1"/>
    <property type="molecule type" value="Genomic_DNA"/>
</dbReference>
<dbReference type="EC" id="2.7.11.1" evidence="16"/>
<keyword evidence="13" id="KW-0325">Glycoprotein</keyword>
<dbReference type="InterPro" id="IPR000858">
    <property type="entry name" value="S_locus_glycoprot_dom"/>
</dbReference>
<feature type="domain" description="Apple" evidence="21">
    <location>
        <begin position="347"/>
        <end position="441"/>
    </location>
</feature>
<comment type="caution">
    <text evidence="22">The sequence shown here is derived from an EMBL/GenBank/DDBJ whole genome shotgun (WGS) entry which is preliminary data.</text>
</comment>
<dbReference type="PROSITE" id="PS50948">
    <property type="entry name" value="PAN"/>
    <property type="match status" value="1"/>
</dbReference>
<dbReference type="InterPro" id="IPR001245">
    <property type="entry name" value="Ser-Thr/Tyr_kinase_cat_dom"/>
</dbReference>
<evidence type="ECO:0000313" key="23">
    <source>
        <dbReference type="Proteomes" id="UP000593568"/>
    </source>
</evidence>
<keyword evidence="8 16" id="KW-0418">Kinase</keyword>
<keyword evidence="9 16" id="KW-0067">ATP-binding</keyword>
<dbReference type="InterPro" id="IPR011009">
    <property type="entry name" value="Kinase-like_dom_sf"/>
</dbReference>
<accession>A0A7J9FIP7</accession>
<evidence type="ECO:0000256" key="13">
    <source>
        <dbReference type="ARBA" id="ARBA00023180"/>
    </source>
</evidence>